<dbReference type="InterPro" id="IPR006703">
    <property type="entry name" value="G_AIG1"/>
</dbReference>
<dbReference type="Pfam" id="PF04548">
    <property type="entry name" value="AIG1"/>
    <property type="match status" value="1"/>
</dbReference>
<dbReference type="AlphaFoldDB" id="A0A067MVL8"/>
<feature type="domain" description="AIG1-type G" evidence="4">
    <location>
        <begin position="134"/>
        <end position="265"/>
    </location>
</feature>
<dbReference type="InParanoid" id="A0A067MVL8"/>
<dbReference type="GO" id="GO:0005525">
    <property type="term" value="F:GTP binding"/>
    <property type="evidence" value="ECO:0007669"/>
    <property type="project" value="InterPro"/>
</dbReference>
<keyword evidence="1" id="KW-0547">Nucleotide-binding</keyword>
<name>A0A067MVL8_BOTB1</name>
<dbReference type="EMBL" id="KL198021">
    <property type="protein sequence ID" value="KDQ18740.1"/>
    <property type="molecule type" value="Genomic_DNA"/>
</dbReference>
<evidence type="ECO:0000256" key="2">
    <source>
        <dbReference type="SAM" id="Coils"/>
    </source>
</evidence>
<organism evidence="5 6">
    <name type="scientific">Botryobasidium botryosum (strain FD-172 SS1)</name>
    <dbReference type="NCBI Taxonomy" id="930990"/>
    <lineage>
        <taxon>Eukaryota</taxon>
        <taxon>Fungi</taxon>
        <taxon>Dikarya</taxon>
        <taxon>Basidiomycota</taxon>
        <taxon>Agaricomycotina</taxon>
        <taxon>Agaricomycetes</taxon>
        <taxon>Cantharellales</taxon>
        <taxon>Botryobasidiaceae</taxon>
        <taxon>Botryobasidium</taxon>
    </lineage>
</organism>
<evidence type="ECO:0000313" key="5">
    <source>
        <dbReference type="EMBL" id="KDQ18740.1"/>
    </source>
</evidence>
<dbReference type="Gene3D" id="3.40.50.300">
    <property type="entry name" value="P-loop containing nucleotide triphosphate hydrolases"/>
    <property type="match status" value="1"/>
</dbReference>
<sequence>MHISNFLKLKRKTRSETARIEDAALPEPTAPHNDEDIMRISSTEYEGTAAAPGSRVATTRKGKEAETSHNGAVEPRGDLAESSTQGSLESITSEFAPRMVEADSSVIEESQRAPGPPLIAEIGEVPLQAGDRIIMVMGGTGVGKSTFINLASGGNLAVGHRLKSHTATIQGALFEIDGARVCLIDTPGFNDLTHSDTEILATIVNCLVFLHATRNLQITAILYLHRITDNRVGGATRNNLELCSKLCGDGALRNMIMCTTMWNTLSIDTKAKQQREHELKEEFWAPMLDKGAVATRHDGTVGLARDIIRAALRFKPTTLSIQHEILVEEKKLEATAAGAHIRRALTALEERYRTDLEEAKIEWAKAVEEKDAVLQRALESDRRQYTEQIQRIQRDTDALMQAQWQGDEWIDLVGDTIWDFIKRLFGRPGSL</sequence>
<dbReference type="OrthoDB" id="8954335at2759"/>
<feature type="coiled-coil region" evidence="2">
    <location>
        <begin position="342"/>
        <end position="402"/>
    </location>
</feature>
<dbReference type="STRING" id="930990.A0A067MVL8"/>
<evidence type="ECO:0000259" key="4">
    <source>
        <dbReference type="Pfam" id="PF04548"/>
    </source>
</evidence>
<feature type="region of interest" description="Disordered" evidence="3">
    <location>
        <begin position="1"/>
        <end position="88"/>
    </location>
</feature>
<dbReference type="Proteomes" id="UP000027195">
    <property type="component" value="Unassembled WGS sequence"/>
</dbReference>
<dbReference type="HOGENOM" id="CLU_636136_0_0_1"/>
<evidence type="ECO:0000256" key="3">
    <source>
        <dbReference type="SAM" id="MobiDB-lite"/>
    </source>
</evidence>
<accession>A0A067MVL8</accession>
<proteinExistence type="predicted"/>
<dbReference type="SUPFAM" id="SSF52540">
    <property type="entry name" value="P-loop containing nucleoside triphosphate hydrolases"/>
    <property type="match status" value="1"/>
</dbReference>
<dbReference type="InterPro" id="IPR027417">
    <property type="entry name" value="P-loop_NTPase"/>
</dbReference>
<evidence type="ECO:0000313" key="6">
    <source>
        <dbReference type="Proteomes" id="UP000027195"/>
    </source>
</evidence>
<gene>
    <name evidence="5" type="ORF">BOTBODRAFT_42334</name>
</gene>
<reference evidence="6" key="1">
    <citation type="journal article" date="2014" name="Proc. Natl. Acad. Sci. U.S.A.">
        <title>Extensive sampling of basidiomycete genomes demonstrates inadequacy of the white-rot/brown-rot paradigm for wood decay fungi.</title>
        <authorList>
            <person name="Riley R."/>
            <person name="Salamov A.A."/>
            <person name="Brown D.W."/>
            <person name="Nagy L.G."/>
            <person name="Floudas D."/>
            <person name="Held B.W."/>
            <person name="Levasseur A."/>
            <person name="Lombard V."/>
            <person name="Morin E."/>
            <person name="Otillar R."/>
            <person name="Lindquist E.A."/>
            <person name="Sun H."/>
            <person name="LaButti K.M."/>
            <person name="Schmutz J."/>
            <person name="Jabbour D."/>
            <person name="Luo H."/>
            <person name="Baker S.E."/>
            <person name="Pisabarro A.G."/>
            <person name="Walton J.D."/>
            <person name="Blanchette R.A."/>
            <person name="Henrissat B."/>
            <person name="Martin F."/>
            <person name="Cullen D."/>
            <person name="Hibbett D.S."/>
            <person name="Grigoriev I.V."/>
        </authorList>
    </citation>
    <scope>NUCLEOTIDE SEQUENCE [LARGE SCALE GENOMIC DNA]</scope>
    <source>
        <strain evidence="6">FD-172 SS1</strain>
    </source>
</reference>
<keyword evidence="6" id="KW-1185">Reference proteome</keyword>
<evidence type="ECO:0000256" key="1">
    <source>
        <dbReference type="ARBA" id="ARBA00022741"/>
    </source>
</evidence>
<protein>
    <recommendedName>
        <fullName evidence="4">AIG1-type G domain-containing protein</fullName>
    </recommendedName>
</protein>
<keyword evidence="2" id="KW-0175">Coiled coil</keyword>